<proteinExistence type="predicted"/>
<name>A0A7K3RTD9_9ACTN</name>
<dbReference type="EMBL" id="JAAGMP010000457">
    <property type="protein sequence ID" value="NEC18470.1"/>
    <property type="molecule type" value="Genomic_DNA"/>
</dbReference>
<evidence type="ECO:0000313" key="2">
    <source>
        <dbReference type="EMBL" id="NEC18470.1"/>
    </source>
</evidence>
<gene>
    <name evidence="2" type="ORF">G3I50_09400</name>
</gene>
<dbReference type="AlphaFoldDB" id="A0A7K3RTD9"/>
<feature type="non-terminal residue" evidence="2">
    <location>
        <position position="58"/>
    </location>
</feature>
<keyword evidence="1" id="KW-0472">Membrane</keyword>
<accession>A0A7K3RTD9</accession>
<keyword evidence="1" id="KW-1133">Transmembrane helix</keyword>
<comment type="caution">
    <text evidence="2">The sequence shown here is derived from an EMBL/GenBank/DDBJ whole genome shotgun (WGS) entry which is preliminary data.</text>
</comment>
<evidence type="ECO:0000313" key="3">
    <source>
        <dbReference type="Proteomes" id="UP000469670"/>
    </source>
</evidence>
<organism evidence="2 3">
    <name type="scientific">Streptomyces parvus</name>
    <dbReference type="NCBI Taxonomy" id="66428"/>
    <lineage>
        <taxon>Bacteria</taxon>
        <taxon>Bacillati</taxon>
        <taxon>Actinomycetota</taxon>
        <taxon>Actinomycetes</taxon>
        <taxon>Kitasatosporales</taxon>
        <taxon>Streptomycetaceae</taxon>
        <taxon>Streptomyces</taxon>
    </lineage>
</organism>
<protein>
    <submittedName>
        <fullName evidence="2">Uncharacterized protein</fullName>
    </submittedName>
</protein>
<feature type="transmembrane region" description="Helical" evidence="1">
    <location>
        <begin position="12"/>
        <end position="32"/>
    </location>
</feature>
<sequence>MEAKREQRIHTVLRYLNPLLAVVTLGSLLWTVRTLGKGGLEPGDTAGVAAVPLAALAA</sequence>
<dbReference type="Proteomes" id="UP000469670">
    <property type="component" value="Unassembled WGS sequence"/>
</dbReference>
<keyword evidence="1" id="KW-0812">Transmembrane</keyword>
<reference evidence="2 3" key="1">
    <citation type="submission" date="2020-01" db="EMBL/GenBank/DDBJ databases">
        <title>Insect and environment-associated Actinomycetes.</title>
        <authorList>
            <person name="Currrie C."/>
            <person name="Chevrette M."/>
            <person name="Carlson C."/>
            <person name="Stubbendieck R."/>
            <person name="Wendt-Pienkowski E."/>
        </authorList>
    </citation>
    <scope>NUCLEOTIDE SEQUENCE [LARGE SCALE GENOMIC DNA]</scope>
    <source>
        <strain evidence="2 3">SID7590</strain>
    </source>
</reference>
<evidence type="ECO:0000256" key="1">
    <source>
        <dbReference type="SAM" id="Phobius"/>
    </source>
</evidence>